<dbReference type="CDD" id="cd12425">
    <property type="entry name" value="RRM4_PTBP1_like"/>
    <property type="match status" value="1"/>
</dbReference>
<dbReference type="GO" id="GO:0006397">
    <property type="term" value="P:mRNA processing"/>
    <property type="evidence" value="ECO:0007669"/>
    <property type="project" value="InterPro"/>
</dbReference>
<dbReference type="InterPro" id="IPR012677">
    <property type="entry name" value="Nucleotide-bd_a/b_plait_sf"/>
</dbReference>
<keyword evidence="5" id="KW-1185">Reference proteome</keyword>
<accession>A0A7R9LWQ9</accession>
<dbReference type="InterPro" id="IPR035979">
    <property type="entry name" value="RBD_domain_sf"/>
</dbReference>
<dbReference type="EMBL" id="OC917782">
    <property type="protein sequence ID" value="CAD7647984.1"/>
    <property type="molecule type" value="Genomic_DNA"/>
</dbReference>
<protein>
    <recommendedName>
        <fullName evidence="3">RRM domain-containing protein</fullName>
    </recommendedName>
</protein>
<reference evidence="4" key="1">
    <citation type="submission" date="2020-11" db="EMBL/GenBank/DDBJ databases">
        <authorList>
            <person name="Tran Van P."/>
        </authorList>
    </citation>
    <scope>NUCLEOTIDE SEQUENCE</scope>
</reference>
<dbReference type="PANTHER" id="PTHR15592">
    <property type="entry name" value="MATRIN 3/NUCLEAR PROTEIN 220-RELATED"/>
    <property type="match status" value="1"/>
</dbReference>
<dbReference type="SUPFAM" id="SSF54928">
    <property type="entry name" value="RNA-binding domain, RBD"/>
    <property type="match status" value="2"/>
</dbReference>
<dbReference type="InterPro" id="IPR055204">
    <property type="entry name" value="HNRNPL_RRM"/>
</dbReference>
<feature type="domain" description="RRM" evidence="3">
    <location>
        <begin position="100"/>
        <end position="183"/>
    </location>
</feature>
<dbReference type="AlphaFoldDB" id="A0A7R9LWQ9"/>
<name>A0A7R9LWQ9_9ACAR</name>
<dbReference type="EMBL" id="CAJPVJ010002957">
    <property type="protein sequence ID" value="CAG2167018.1"/>
    <property type="molecule type" value="Genomic_DNA"/>
</dbReference>
<dbReference type="Pfam" id="PF00076">
    <property type="entry name" value="RRM_1"/>
    <property type="match status" value="2"/>
</dbReference>
<evidence type="ECO:0000313" key="5">
    <source>
        <dbReference type="Proteomes" id="UP000728032"/>
    </source>
</evidence>
<dbReference type="PROSITE" id="PS50102">
    <property type="entry name" value="RRM"/>
    <property type="match status" value="4"/>
</dbReference>
<dbReference type="Pfam" id="PF22976">
    <property type="entry name" value="RRM_10"/>
    <property type="match status" value="1"/>
</dbReference>
<proteinExistence type="predicted"/>
<evidence type="ECO:0000256" key="2">
    <source>
        <dbReference type="PROSITE-ProRule" id="PRU00176"/>
    </source>
</evidence>
<gene>
    <name evidence="4" type="ORF">ONB1V03_LOCUS6532</name>
</gene>
<dbReference type="OrthoDB" id="296632at2759"/>
<feature type="domain" description="RRM" evidence="3">
    <location>
        <begin position="420"/>
        <end position="494"/>
    </location>
</feature>
<dbReference type="CDD" id="cd12421">
    <property type="entry name" value="RRM1_PTBP1_hnRNPL_like"/>
    <property type="match status" value="1"/>
</dbReference>
<feature type="domain" description="RRM" evidence="3">
    <location>
        <begin position="537"/>
        <end position="613"/>
    </location>
</feature>
<sequence length="615" mass="67002">MTKRGADEISMDSTAVTTDVAVKTETTPMTTTGTTVNGVVAQQTTDDALVVDNNNTITENNNEIAKKVKYDQKEDHVNNNHHQSARGAPPVVPNPAVKSRVVHVRNIPLDTSEHDLIQLSGGFGRVTNCLILRGKSQAFVEFADALSAQQMVNFWLSSTVAGIPSPMQPNIRGRHVFCQLSNHKELKTNGQHVMHNNLQNDHMSSLGVVHGDGASSPATNGTSREPSCVLRVIVENLMYAVSLEILHSVFSRAGKVAKIVTFTKNGSFQALIQFADGRDAVSAKQLLDGQNLFHPNANTLRIEFSKLQQLNVKYNNDKSRDYTNPALPHNNAHDVMAAVNQQTQDQLMTSLLGQQQHPSQHPQSAQQLFSAFPINQQTLRALNPIHALNALQSSQLGQLGAHLGLGANGMGGGGLGGASAVLLVSNLNESTTTTDALFTLFGVYGDVIRVKILFNKKDNALVQMAEPAQAQLAQTYLDKVKLSGRVIRVTPSKHQLVQMPKEGQHDAGLTKDFSQSSLHRFKKPGSKNFGNIYPPSATLHLSNIPASVHEDDIRAAFTRETAAPVVAFKFFPKDRKMALIQLQSVDDSIHALIKMHNYQLSESSHLRVSFSKSSI</sequence>
<feature type="domain" description="RRM" evidence="3">
    <location>
        <begin position="230"/>
        <end position="307"/>
    </location>
</feature>
<dbReference type="CDD" id="cd12423">
    <property type="entry name" value="RRM3_PTBP1_like"/>
    <property type="match status" value="1"/>
</dbReference>
<evidence type="ECO:0000256" key="1">
    <source>
        <dbReference type="ARBA" id="ARBA00022884"/>
    </source>
</evidence>
<dbReference type="Pfam" id="PF13893">
    <property type="entry name" value="RRM_5"/>
    <property type="match status" value="1"/>
</dbReference>
<dbReference type="SMART" id="SM00360">
    <property type="entry name" value="RRM"/>
    <property type="match status" value="4"/>
</dbReference>
<keyword evidence="1 2" id="KW-0694">RNA-binding</keyword>
<evidence type="ECO:0000259" key="3">
    <source>
        <dbReference type="PROSITE" id="PS50102"/>
    </source>
</evidence>
<dbReference type="Gene3D" id="3.30.70.330">
    <property type="match status" value="4"/>
</dbReference>
<dbReference type="GO" id="GO:0003723">
    <property type="term" value="F:RNA binding"/>
    <property type="evidence" value="ECO:0007669"/>
    <property type="project" value="UniProtKB-UniRule"/>
</dbReference>
<dbReference type="GO" id="GO:0005634">
    <property type="term" value="C:nucleus"/>
    <property type="evidence" value="ECO:0007669"/>
    <property type="project" value="InterPro"/>
</dbReference>
<dbReference type="InterPro" id="IPR000504">
    <property type="entry name" value="RRM_dom"/>
</dbReference>
<dbReference type="FunFam" id="3.30.70.330:FF:000341">
    <property type="entry name" value="Hephaestus, isoform C"/>
    <property type="match status" value="1"/>
</dbReference>
<organism evidence="4">
    <name type="scientific">Oppiella nova</name>
    <dbReference type="NCBI Taxonomy" id="334625"/>
    <lineage>
        <taxon>Eukaryota</taxon>
        <taxon>Metazoa</taxon>
        <taxon>Ecdysozoa</taxon>
        <taxon>Arthropoda</taxon>
        <taxon>Chelicerata</taxon>
        <taxon>Arachnida</taxon>
        <taxon>Acari</taxon>
        <taxon>Acariformes</taxon>
        <taxon>Sarcoptiformes</taxon>
        <taxon>Oribatida</taxon>
        <taxon>Brachypylina</taxon>
        <taxon>Oppioidea</taxon>
        <taxon>Oppiidae</taxon>
        <taxon>Oppiella</taxon>
    </lineage>
</organism>
<dbReference type="Proteomes" id="UP000728032">
    <property type="component" value="Unassembled WGS sequence"/>
</dbReference>
<dbReference type="NCBIfam" id="TIGR01649">
    <property type="entry name" value="hnRNP-L_PTB"/>
    <property type="match status" value="1"/>
</dbReference>
<evidence type="ECO:0000313" key="4">
    <source>
        <dbReference type="EMBL" id="CAD7647984.1"/>
    </source>
</evidence>
<dbReference type="InterPro" id="IPR006536">
    <property type="entry name" value="HnRNP-L/PTB"/>
</dbReference>